<comment type="caution">
    <text evidence="1">The sequence shown here is derived from an EMBL/GenBank/DDBJ whole genome shotgun (WGS) entry which is preliminary data.</text>
</comment>
<dbReference type="PANTHER" id="PTHR19288:SF90">
    <property type="entry name" value="OS08G0542600 PROTEIN"/>
    <property type="match status" value="1"/>
</dbReference>
<keyword evidence="1" id="KW-0378">Hydrolase</keyword>
<accession>A0ABU0J5W1</accession>
<evidence type="ECO:0000313" key="1">
    <source>
        <dbReference type="EMBL" id="MDQ0469643.1"/>
    </source>
</evidence>
<organism evidence="1 2">
    <name type="scientific">Labrys wisconsinensis</name>
    <dbReference type="NCBI Taxonomy" id="425677"/>
    <lineage>
        <taxon>Bacteria</taxon>
        <taxon>Pseudomonadati</taxon>
        <taxon>Pseudomonadota</taxon>
        <taxon>Alphaproteobacteria</taxon>
        <taxon>Hyphomicrobiales</taxon>
        <taxon>Xanthobacteraceae</taxon>
        <taxon>Labrys</taxon>
    </lineage>
</organism>
<dbReference type="Proteomes" id="UP001242480">
    <property type="component" value="Unassembled WGS sequence"/>
</dbReference>
<proteinExistence type="predicted"/>
<dbReference type="EMBL" id="JAUSVX010000004">
    <property type="protein sequence ID" value="MDQ0469643.1"/>
    <property type="molecule type" value="Genomic_DNA"/>
</dbReference>
<dbReference type="Pfam" id="PF13242">
    <property type="entry name" value="Hydrolase_like"/>
    <property type="match status" value="1"/>
</dbReference>
<dbReference type="Pfam" id="PF13344">
    <property type="entry name" value="Hydrolase_6"/>
    <property type="match status" value="1"/>
</dbReference>
<sequence>MTRPPSRPVTRLRDIAPAYRLFFVDQFGVLRDSQAAYPGAIEALRQLRAEGRKVVIVSNSGKRSAPNEERMERLGFERASWDLFLSSGEVAWRMLAARPASERPKRCLILARDGDVSPIEGLGIAVAESAAEADLVLIAGSEAPDRTLADYQALLEPAAARKVPALCINPDMTMLVAGGTAFGAGRIARLYATLGGPVTWIGKPYPEIYRSARAIVGLDGPALGIGDSVEHDIAGAKGVGADAALVLAGIHAGEEDLEAVYLKEGARPDHVLERFVW</sequence>
<gene>
    <name evidence="1" type="ORF">QO011_002659</name>
</gene>
<name>A0ABU0J5W1_9HYPH</name>
<protein>
    <submittedName>
        <fullName evidence="1">HAD superfamily hydrolase (TIGR01459 family)</fullName>
    </submittedName>
</protein>
<dbReference type="GO" id="GO:0016787">
    <property type="term" value="F:hydrolase activity"/>
    <property type="evidence" value="ECO:0007669"/>
    <property type="project" value="UniProtKB-KW"/>
</dbReference>
<keyword evidence="2" id="KW-1185">Reference proteome</keyword>
<dbReference type="InterPro" id="IPR006357">
    <property type="entry name" value="HAD-SF_hydro_IIA"/>
</dbReference>
<dbReference type="NCBIfam" id="TIGR01459">
    <property type="entry name" value="HAD-SF-IIA-hyp4"/>
    <property type="match status" value="1"/>
</dbReference>
<dbReference type="InterPro" id="IPR006356">
    <property type="entry name" value="HAD-SF_hydro_IIA_hyp3"/>
</dbReference>
<dbReference type="Gene3D" id="3.40.50.1000">
    <property type="entry name" value="HAD superfamily/HAD-like"/>
    <property type="match status" value="2"/>
</dbReference>
<dbReference type="PANTHER" id="PTHR19288">
    <property type="entry name" value="4-NITROPHENYLPHOSPHATASE-RELATED"/>
    <property type="match status" value="1"/>
</dbReference>
<evidence type="ECO:0000313" key="2">
    <source>
        <dbReference type="Proteomes" id="UP001242480"/>
    </source>
</evidence>
<dbReference type="InterPro" id="IPR023214">
    <property type="entry name" value="HAD_sf"/>
</dbReference>
<dbReference type="RefSeq" id="WP_307272514.1">
    <property type="nucleotide sequence ID" value="NZ_JAUSVX010000004.1"/>
</dbReference>
<dbReference type="SUPFAM" id="SSF56784">
    <property type="entry name" value="HAD-like"/>
    <property type="match status" value="1"/>
</dbReference>
<reference evidence="1 2" key="1">
    <citation type="submission" date="2023-07" db="EMBL/GenBank/DDBJ databases">
        <title>Genomic Encyclopedia of Type Strains, Phase IV (KMG-IV): sequencing the most valuable type-strain genomes for metagenomic binning, comparative biology and taxonomic classification.</title>
        <authorList>
            <person name="Goeker M."/>
        </authorList>
    </citation>
    <scope>NUCLEOTIDE SEQUENCE [LARGE SCALE GENOMIC DNA]</scope>
    <source>
        <strain evidence="1 2">DSM 19619</strain>
    </source>
</reference>
<dbReference type="InterPro" id="IPR036412">
    <property type="entry name" value="HAD-like_sf"/>
</dbReference>